<dbReference type="EMBL" id="CM001167">
    <property type="protein sequence ID" value="EGJ70384.1"/>
    <property type="molecule type" value="Genomic_DNA"/>
</dbReference>
<dbReference type="Proteomes" id="UP000018439">
    <property type="component" value="Chromosome"/>
</dbReference>
<comment type="catalytic activity">
    <reaction evidence="16">
        <text>L-leucine + 2-oxoglutarate = 4-methyl-2-oxopentanoate + L-glutamate</text>
        <dbReference type="Rhea" id="RHEA:18321"/>
        <dbReference type="ChEBI" id="CHEBI:16810"/>
        <dbReference type="ChEBI" id="CHEBI:17865"/>
        <dbReference type="ChEBI" id="CHEBI:29985"/>
        <dbReference type="ChEBI" id="CHEBI:57427"/>
        <dbReference type="EC" id="2.6.1.42"/>
    </reaction>
</comment>
<dbReference type="PANTHER" id="PTHR42825">
    <property type="entry name" value="AMINO ACID AMINOTRANSFERASE"/>
    <property type="match status" value="1"/>
</dbReference>
<dbReference type="SUPFAM" id="SSF56752">
    <property type="entry name" value="D-aminoacid aminotransferase-like PLP-dependent enzymes"/>
    <property type="match status" value="1"/>
</dbReference>
<dbReference type="PIRSF" id="PIRSF006468">
    <property type="entry name" value="BCAT1"/>
    <property type="match status" value="1"/>
</dbReference>
<sequence length="339" mass="37736">MKSIDWSNLGFGYVKTDYNVRINYRNGEWGELEVCSDEYINIHMAATCLHYGQEAFEGMKAFKGKDGKIRIFRIKDNAERLQTSCEGICMAKLPIEKYEEAVIKAVKLNERFVPPYESGASLYIRPILFGTGAQIGVHPGKEFMFVVMVTPVGPYFKEGFKPNPYAILRQYDRVAPLGTGRYKVGGNYAAGMLAGEHAKSLGYAAVLFLDSKEKKYLDECGPANFFGIRGTSYITPQSDSILPSITNKSLMTLAKEIGLTVEQRPVLEEELSTFDEAGACGTAAVISPVERVDDLDMNKSYVISKDGKAGPYSTKLYNKLRAIQYGDESDKYGWITIVE</sequence>
<dbReference type="eggNOG" id="COG0115">
    <property type="taxonomic scope" value="Bacteria"/>
</dbReference>
<comment type="pathway">
    <text evidence="4">Amino-acid biosynthesis; L-valine biosynthesis; L-valine from pyruvate: step 4/4.</text>
</comment>
<dbReference type="AlphaFoldDB" id="F3ZPM5"/>
<comment type="catalytic activity">
    <reaction evidence="15">
        <text>L-isoleucine + 2-oxoglutarate = (S)-3-methyl-2-oxopentanoate + L-glutamate</text>
        <dbReference type="Rhea" id="RHEA:24801"/>
        <dbReference type="ChEBI" id="CHEBI:16810"/>
        <dbReference type="ChEBI" id="CHEBI:29985"/>
        <dbReference type="ChEBI" id="CHEBI:35146"/>
        <dbReference type="ChEBI" id="CHEBI:58045"/>
        <dbReference type="EC" id="2.6.1.42"/>
    </reaction>
</comment>
<keyword evidence="19" id="KW-1185">Reference proteome</keyword>
<evidence type="ECO:0000256" key="17">
    <source>
        <dbReference type="PIRSR" id="PIRSR006468-1"/>
    </source>
</evidence>
<comment type="function">
    <text evidence="2">Acts on leucine, isoleucine and valine.</text>
</comment>
<evidence type="ECO:0000256" key="12">
    <source>
        <dbReference type="ARBA" id="ARBA00022898"/>
    </source>
</evidence>
<dbReference type="UniPathway" id="UPA00049">
    <property type="reaction ID" value="UER00062"/>
</dbReference>
<dbReference type="GO" id="GO:0052654">
    <property type="term" value="F:L-leucine-2-oxoglutarate transaminase activity"/>
    <property type="evidence" value="ECO:0007669"/>
    <property type="project" value="RHEA"/>
</dbReference>
<evidence type="ECO:0000256" key="7">
    <source>
        <dbReference type="ARBA" id="ARBA00013053"/>
    </source>
</evidence>
<keyword evidence="9 18" id="KW-0032">Aminotransferase</keyword>
<organism evidence="18 19">
    <name type="scientific">Bacteroides coprosuis DSM 18011</name>
    <dbReference type="NCBI Taxonomy" id="679937"/>
    <lineage>
        <taxon>Bacteria</taxon>
        <taxon>Pseudomonadati</taxon>
        <taxon>Bacteroidota</taxon>
        <taxon>Bacteroidia</taxon>
        <taxon>Bacteroidales</taxon>
        <taxon>Bacteroidaceae</taxon>
        <taxon>Bacteroides</taxon>
    </lineage>
</organism>
<dbReference type="NCBIfam" id="TIGR01123">
    <property type="entry name" value="ilvE_II"/>
    <property type="match status" value="1"/>
</dbReference>
<feature type="modified residue" description="N6-(pyridoxal phosphate)lysine" evidence="17">
    <location>
        <position position="183"/>
    </location>
</feature>
<evidence type="ECO:0000313" key="18">
    <source>
        <dbReference type="EMBL" id="EGJ70384.1"/>
    </source>
</evidence>
<dbReference type="UniPathway" id="UPA00047">
    <property type="reaction ID" value="UER00058"/>
</dbReference>
<evidence type="ECO:0000256" key="4">
    <source>
        <dbReference type="ARBA" id="ARBA00004931"/>
    </source>
</evidence>
<dbReference type="PANTHER" id="PTHR42825:SF2">
    <property type="entry name" value="BRANCHED-CHAIN-AMINO-ACID AMINOTRANSFERASE 3, CHLOROPLASTIC-RELATED"/>
    <property type="match status" value="1"/>
</dbReference>
<accession>F3ZPM5</accession>
<evidence type="ECO:0000256" key="11">
    <source>
        <dbReference type="ARBA" id="ARBA00022679"/>
    </source>
</evidence>
<dbReference type="GO" id="GO:0052656">
    <property type="term" value="F:L-isoleucine-2-oxoglutarate transaminase activity"/>
    <property type="evidence" value="ECO:0007669"/>
    <property type="project" value="RHEA"/>
</dbReference>
<protein>
    <recommendedName>
        <fullName evidence="8">Branched-chain-amino-acid aminotransferase</fullName>
        <ecNumber evidence="7">2.6.1.42</ecNumber>
    </recommendedName>
</protein>
<dbReference type="InterPro" id="IPR036038">
    <property type="entry name" value="Aminotransferase-like"/>
</dbReference>
<dbReference type="UniPathway" id="UPA00048">
    <property type="reaction ID" value="UER00073"/>
</dbReference>
<evidence type="ECO:0000256" key="5">
    <source>
        <dbReference type="ARBA" id="ARBA00005072"/>
    </source>
</evidence>
<keyword evidence="10" id="KW-0028">Amino-acid biosynthesis</keyword>
<dbReference type="Gene3D" id="3.20.10.10">
    <property type="entry name" value="D-amino Acid Aminotransferase, subunit A, domain 2"/>
    <property type="match status" value="1"/>
</dbReference>
<dbReference type="GO" id="GO:0052655">
    <property type="term" value="F:L-valine-2-oxoglutarate transaminase activity"/>
    <property type="evidence" value="ECO:0007669"/>
    <property type="project" value="RHEA"/>
</dbReference>
<reference evidence="18 19" key="1">
    <citation type="journal article" date="2011" name="Stand. Genomic Sci.">
        <title>Non-contiguous finished genome sequence of Bacteroides coprosuis type strain (PC139).</title>
        <authorList>
            <person name="Land M."/>
            <person name="Held B."/>
            <person name="Gronow S."/>
            <person name="Abt B."/>
            <person name="Lucas S."/>
            <person name="Del Rio T.G."/>
            <person name="Nolan M."/>
            <person name="Tice H."/>
            <person name="Cheng J.F."/>
            <person name="Pitluck S."/>
            <person name="Liolios K."/>
            <person name="Pagani I."/>
            <person name="Ivanova N."/>
            <person name="Mavromatis K."/>
            <person name="Mikhailova N."/>
            <person name="Pati A."/>
            <person name="Tapia R."/>
            <person name="Han C."/>
            <person name="Goodwin L."/>
            <person name="Chen A."/>
            <person name="Palaniappan K."/>
            <person name="Hauser L."/>
            <person name="Brambilla E.M."/>
            <person name="Rohde M."/>
            <person name="Goker M."/>
            <person name="Detter J.C."/>
            <person name="Woyke T."/>
            <person name="Bristow J."/>
            <person name="Eisen J.A."/>
            <person name="Markowitz V."/>
            <person name="Hugenholtz P."/>
            <person name="Kyrpides N.C."/>
            <person name="Klenk H.P."/>
            <person name="Lapidus A."/>
        </authorList>
    </citation>
    <scope>NUCLEOTIDE SEQUENCE [LARGE SCALE GENOMIC DNA]</scope>
    <source>
        <strain evidence="18 19">DSM 18011</strain>
    </source>
</reference>
<evidence type="ECO:0000256" key="9">
    <source>
        <dbReference type="ARBA" id="ARBA00022576"/>
    </source>
</evidence>
<dbReference type="STRING" id="679937.Bcop_0165"/>
<comment type="pathway">
    <text evidence="5">Amino-acid biosynthesis; L-leucine biosynthesis; L-leucine from 3-methyl-2-oxobutanoate: step 4/4.</text>
</comment>
<dbReference type="InterPro" id="IPR001544">
    <property type="entry name" value="Aminotrans_IV"/>
</dbReference>
<keyword evidence="12" id="KW-0663">Pyridoxal phosphate</keyword>
<dbReference type="InterPro" id="IPR043131">
    <property type="entry name" value="BCAT-like_N"/>
</dbReference>
<proteinExistence type="inferred from homology"/>
<comment type="catalytic activity">
    <reaction evidence="14">
        <text>L-valine + 2-oxoglutarate = 3-methyl-2-oxobutanoate + L-glutamate</text>
        <dbReference type="Rhea" id="RHEA:24813"/>
        <dbReference type="ChEBI" id="CHEBI:11851"/>
        <dbReference type="ChEBI" id="CHEBI:16810"/>
        <dbReference type="ChEBI" id="CHEBI:29985"/>
        <dbReference type="ChEBI" id="CHEBI:57762"/>
        <dbReference type="EC" id="2.6.1.42"/>
    </reaction>
</comment>
<evidence type="ECO:0000256" key="1">
    <source>
        <dbReference type="ARBA" id="ARBA00001933"/>
    </source>
</evidence>
<comment type="cofactor">
    <cofactor evidence="1">
        <name>pyridoxal 5'-phosphate</name>
        <dbReference type="ChEBI" id="CHEBI:597326"/>
    </cofactor>
</comment>
<keyword evidence="11 18" id="KW-0808">Transferase</keyword>
<evidence type="ECO:0000256" key="15">
    <source>
        <dbReference type="ARBA" id="ARBA00048798"/>
    </source>
</evidence>
<evidence type="ECO:0000256" key="8">
    <source>
        <dbReference type="ARBA" id="ARBA00018179"/>
    </source>
</evidence>
<dbReference type="Gene3D" id="3.30.470.10">
    <property type="match status" value="1"/>
</dbReference>
<dbReference type="InterPro" id="IPR033939">
    <property type="entry name" value="BCAT_family"/>
</dbReference>
<evidence type="ECO:0000256" key="14">
    <source>
        <dbReference type="ARBA" id="ARBA00048212"/>
    </source>
</evidence>
<evidence type="ECO:0000256" key="3">
    <source>
        <dbReference type="ARBA" id="ARBA00004824"/>
    </source>
</evidence>
<dbReference type="GO" id="GO:0009098">
    <property type="term" value="P:L-leucine biosynthetic process"/>
    <property type="evidence" value="ECO:0007669"/>
    <property type="project" value="UniProtKB-UniPathway"/>
</dbReference>
<dbReference type="InterPro" id="IPR005786">
    <property type="entry name" value="B_amino_transII"/>
</dbReference>
<dbReference type="EC" id="2.6.1.42" evidence="7"/>
<evidence type="ECO:0000256" key="6">
    <source>
        <dbReference type="ARBA" id="ARBA00009320"/>
    </source>
</evidence>
<dbReference type="HOGENOM" id="CLU_031922_1_0_10"/>
<comment type="pathway">
    <text evidence="3">Amino-acid biosynthesis; L-isoleucine biosynthesis; L-isoleucine from 2-oxobutanoate: step 4/4.</text>
</comment>
<evidence type="ECO:0000256" key="13">
    <source>
        <dbReference type="ARBA" id="ARBA00023304"/>
    </source>
</evidence>
<dbReference type="NCBIfam" id="NF009897">
    <property type="entry name" value="PRK13357.1"/>
    <property type="match status" value="1"/>
</dbReference>
<evidence type="ECO:0000256" key="16">
    <source>
        <dbReference type="ARBA" id="ARBA00049229"/>
    </source>
</evidence>
<name>F3ZPM5_9BACE</name>
<dbReference type="GO" id="GO:0009099">
    <property type="term" value="P:L-valine biosynthetic process"/>
    <property type="evidence" value="ECO:0007669"/>
    <property type="project" value="UniProtKB-UniPathway"/>
</dbReference>
<dbReference type="InterPro" id="IPR043132">
    <property type="entry name" value="BCAT-like_C"/>
</dbReference>
<evidence type="ECO:0000256" key="2">
    <source>
        <dbReference type="ARBA" id="ARBA00003109"/>
    </source>
</evidence>
<evidence type="ECO:0000313" key="19">
    <source>
        <dbReference type="Proteomes" id="UP000018439"/>
    </source>
</evidence>
<dbReference type="OrthoDB" id="9804984at2"/>
<keyword evidence="13" id="KW-0100">Branched-chain amino acid biosynthesis</keyword>
<gene>
    <name evidence="18" type="ORF">Bcop_0165</name>
</gene>
<dbReference type="CDD" id="cd01557">
    <property type="entry name" value="BCAT_beta_family"/>
    <property type="match status" value="1"/>
</dbReference>
<comment type="similarity">
    <text evidence="6">Belongs to the class-IV pyridoxal-phosphate-dependent aminotransferase family.</text>
</comment>
<dbReference type="FunFam" id="3.20.10.10:FF:000006">
    <property type="entry name" value="Branched-chain amino acid aminotransferase"/>
    <property type="match status" value="1"/>
</dbReference>
<dbReference type="FunFam" id="3.30.470.10:FF:000004">
    <property type="entry name" value="Branched-chain-amino-acid aminotransferase"/>
    <property type="match status" value="1"/>
</dbReference>
<evidence type="ECO:0000256" key="10">
    <source>
        <dbReference type="ARBA" id="ARBA00022605"/>
    </source>
</evidence>
<dbReference type="GO" id="GO:0009097">
    <property type="term" value="P:isoleucine biosynthetic process"/>
    <property type="evidence" value="ECO:0007669"/>
    <property type="project" value="UniProtKB-UniPathway"/>
</dbReference>
<dbReference type="Pfam" id="PF01063">
    <property type="entry name" value="Aminotran_4"/>
    <property type="match status" value="1"/>
</dbReference>